<dbReference type="STRING" id="1684307.A0A316U978"/>
<dbReference type="OrthoDB" id="270763at2759"/>
<dbReference type="GO" id="GO:0003735">
    <property type="term" value="F:structural constituent of ribosome"/>
    <property type="evidence" value="ECO:0007669"/>
    <property type="project" value="InterPro"/>
</dbReference>
<dbReference type="GeneID" id="37013785"/>
<evidence type="ECO:0000256" key="5">
    <source>
        <dbReference type="ARBA" id="ARBA00023274"/>
    </source>
</evidence>
<reference evidence="9 10" key="1">
    <citation type="journal article" date="2018" name="Mol. Biol. Evol.">
        <title>Broad Genomic Sampling Reveals a Smut Pathogenic Ancestry of the Fungal Clade Ustilaginomycotina.</title>
        <authorList>
            <person name="Kijpornyongpan T."/>
            <person name="Mondo S.J."/>
            <person name="Barry K."/>
            <person name="Sandor L."/>
            <person name="Lee J."/>
            <person name="Lipzen A."/>
            <person name="Pangilinan J."/>
            <person name="LaButti K."/>
            <person name="Hainaut M."/>
            <person name="Henrissat B."/>
            <person name="Grigoriev I.V."/>
            <person name="Spatafora J.W."/>
            <person name="Aime M.C."/>
        </authorList>
    </citation>
    <scope>NUCLEOTIDE SEQUENCE [LARGE SCALE GENOMIC DNA]</scope>
    <source>
        <strain evidence="9 10">MCA 4718</strain>
    </source>
</reference>
<dbReference type="PANTHER" id="PTHR21183:SF18">
    <property type="entry name" value="LARGE RIBOSOMAL SUBUNIT PROTEIN UL29M"/>
    <property type="match status" value="1"/>
</dbReference>
<dbReference type="PANTHER" id="PTHR21183">
    <property type="entry name" value="RIBOSOMAL PROTEIN L47, MITOCHONDRIAL-RELATED"/>
    <property type="match status" value="1"/>
</dbReference>
<evidence type="ECO:0000256" key="7">
    <source>
        <dbReference type="ARBA" id="ARBA00035399"/>
    </source>
</evidence>
<keyword evidence="3" id="KW-0689">Ribosomal protein</keyword>
<evidence type="ECO:0000256" key="1">
    <source>
        <dbReference type="ARBA" id="ARBA00004173"/>
    </source>
</evidence>
<proteinExistence type="inferred from homology"/>
<dbReference type="Gene3D" id="6.10.330.20">
    <property type="match status" value="1"/>
</dbReference>
<evidence type="ECO:0000256" key="4">
    <source>
        <dbReference type="ARBA" id="ARBA00023128"/>
    </source>
</evidence>
<keyword evidence="10" id="KW-1185">Reference proteome</keyword>
<comment type="subcellular location">
    <subcellularLocation>
        <location evidence="1">Mitochondrion</location>
    </subcellularLocation>
</comment>
<feature type="region of interest" description="Disordered" evidence="8">
    <location>
        <begin position="1"/>
        <end position="28"/>
    </location>
</feature>
<organism evidence="9 10">
    <name type="scientific">Pseudomicrostroma glucosiphilum</name>
    <dbReference type="NCBI Taxonomy" id="1684307"/>
    <lineage>
        <taxon>Eukaryota</taxon>
        <taxon>Fungi</taxon>
        <taxon>Dikarya</taxon>
        <taxon>Basidiomycota</taxon>
        <taxon>Ustilaginomycotina</taxon>
        <taxon>Exobasidiomycetes</taxon>
        <taxon>Microstromatales</taxon>
        <taxon>Microstromatales incertae sedis</taxon>
        <taxon>Pseudomicrostroma</taxon>
    </lineage>
</organism>
<keyword evidence="5" id="KW-0687">Ribonucleoprotein</keyword>
<name>A0A316U978_9BASI</name>
<evidence type="ECO:0000313" key="10">
    <source>
        <dbReference type="Proteomes" id="UP000245942"/>
    </source>
</evidence>
<dbReference type="InterPro" id="IPR010729">
    <property type="entry name" value="Ribosomal_uL29_mit"/>
</dbReference>
<evidence type="ECO:0000313" key="9">
    <source>
        <dbReference type="EMBL" id="PWN21709.1"/>
    </source>
</evidence>
<evidence type="ECO:0000256" key="3">
    <source>
        <dbReference type="ARBA" id="ARBA00022980"/>
    </source>
</evidence>
<dbReference type="EMBL" id="KZ819324">
    <property type="protein sequence ID" value="PWN21709.1"/>
    <property type="molecule type" value="Genomic_DNA"/>
</dbReference>
<dbReference type="GO" id="GO:0032543">
    <property type="term" value="P:mitochondrial translation"/>
    <property type="evidence" value="ECO:0007669"/>
    <property type="project" value="TreeGrafter"/>
</dbReference>
<evidence type="ECO:0000256" key="2">
    <source>
        <dbReference type="ARBA" id="ARBA00009254"/>
    </source>
</evidence>
<dbReference type="Proteomes" id="UP000245942">
    <property type="component" value="Unassembled WGS sequence"/>
</dbReference>
<dbReference type="Pfam" id="PF06984">
    <property type="entry name" value="MRP-L47"/>
    <property type="match status" value="1"/>
</dbReference>
<protein>
    <recommendedName>
        <fullName evidence="6">Large ribosomal subunit protein uL29m</fullName>
    </recommendedName>
    <alternativeName>
        <fullName evidence="7">54S ribosomal protein L4, mitochondrial</fullName>
    </alternativeName>
</protein>
<dbReference type="AlphaFoldDB" id="A0A316U978"/>
<comment type="similarity">
    <text evidence="2">Belongs to the universal ribosomal protein uL29 family.</text>
</comment>
<keyword evidence="4" id="KW-0496">Mitochondrion</keyword>
<accession>A0A316U978</accession>
<evidence type="ECO:0000256" key="8">
    <source>
        <dbReference type="SAM" id="MobiDB-lite"/>
    </source>
</evidence>
<dbReference type="InterPro" id="IPR038340">
    <property type="entry name" value="MRP-L47_sf"/>
</dbReference>
<feature type="region of interest" description="Disordered" evidence="8">
    <location>
        <begin position="252"/>
        <end position="284"/>
    </location>
</feature>
<dbReference type="GO" id="GO:0005762">
    <property type="term" value="C:mitochondrial large ribosomal subunit"/>
    <property type="evidence" value="ECO:0007669"/>
    <property type="project" value="TreeGrafter"/>
</dbReference>
<dbReference type="RefSeq" id="XP_025348869.1">
    <property type="nucleotide sequence ID" value="XM_025492051.1"/>
</dbReference>
<sequence length="284" mass="31387">MSFRLASSSASAAASTSVSSASSSAIRQPPSRLLSASARLLQAPTPPPTLPRSHFLAKTPAPRTTLEAYRRYPNHPLNAFFQIKKTTLPSADSTDGTSSASAGEEVSLPVSLVPEDIGKDSSRRSWMAPELRRKSSVELHQLWYVLLMEMNRMGTKWEEIRRNGVRDLALQNDTNVRTRMLKLKSSMGRIKLVLNERRLALLSARSTHHAQLALAERRAAEAALKAAMDAETEERHRLEDIAFEKMRQEAADAEEFSMGGEESAGKEGVQVGAATQKGKYNERW</sequence>
<gene>
    <name evidence="9" type="ORF">BCV69DRAFT_281645</name>
</gene>
<evidence type="ECO:0000256" key="6">
    <source>
        <dbReference type="ARBA" id="ARBA00035289"/>
    </source>
</evidence>